<evidence type="ECO:0000313" key="3">
    <source>
        <dbReference type="Proteomes" id="UP000199302"/>
    </source>
</evidence>
<sequence length="127" mass="14133">MSPSRKQDESAAEPQSPLDPDAIIRTFTEIQAAGLGPVSWLGVRWLEATSDMGAEWLAFLAGRVREDVRLHHELLHAGTADRMQHIQARFLQKALDDYRDETGKLVEICGKAMEEIHREATKVPAGS</sequence>
<dbReference type="OrthoDB" id="7865588at2"/>
<evidence type="ECO:0000313" key="2">
    <source>
        <dbReference type="EMBL" id="SFR09447.1"/>
    </source>
</evidence>
<dbReference type="EMBL" id="FOYI01000005">
    <property type="protein sequence ID" value="SFR09447.1"/>
    <property type="molecule type" value="Genomic_DNA"/>
</dbReference>
<name>A0A1I6DVQ2_9RHOB</name>
<evidence type="ECO:0000256" key="1">
    <source>
        <dbReference type="SAM" id="MobiDB-lite"/>
    </source>
</evidence>
<dbReference type="RefSeq" id="WP_092079858.1">
    <property type="nucleotide sequence ID" value="NZ_FOYI01000005.1"/>
</dbReference>
<accession>A0A1I6DVQ2</accession>
<gene>
    <name evidence="2" type="ORF">SAMN04515673_105235</name>
</gene>
<proteinExistence type="predicted"/>
<reference evidence="2 3" key="1">
    <citation type="submission" date="2016-10" db="EMBL/GenBank/DDBJ databases">
        <authorList>
            <person name="de Groot N.N."/>
        </authorList>
    </citation>
    <scope>NUCLEOTIDE SEQUENCE [LARGE SCALE GENOMIC DNA]</scope>
    <source>
        <strain evidence="3">KMM 9023,NRIC 0796,JCM 17311,KCTC 23692</strain>
    </source>
</reference>
<feature type="region of interest" description="Disordered" evidence="1">
    <location>
        <begin position="1"/>
        <end position="20"/>
    </location>
</feature>
<protein>
    <submittedName>
        <fullName evidence="2">Phasin protein</fullName>
    </submittedName>
</protein>
<dbReference type="AlphaFoldDB" id="A0A1I6DVQ2"/>
<dbReference type="Proteomes" id="UP000199302">
    <property type="component" value="Unassembled WGS sequence"/>
</dbReference>
<dbReference type="STRING" id="871652.SAMN04515673_105235"/>
<organism evidence="2 3">
    <name type="scientific">Poseidonocella sedimentorum</name>
    <dbReference type="NCBI Taxonomy" id="871652"/>
    <lineage>
        <taxon>Bacteria</taxon>
        <taxon>Pseudomonadati</taxon>
        <taxon>Pseudomonadota</taxon>
        <taxon>Alphaproteobacteria</taxon>
        <taxon>Rhodobacterales</taxon>
        <taxon>Roseobacteraceae</taxon>
        <taxon>Poseidonocella</taxon>
    </lineage>
</organism>
<keyword evidence="3" id="KW-1185">Reference proteome</keyword>